<name>A0ABU1TTP2_9FLAO</name>
<reference evidence="1 2" key="1">
    <citation type="submission" date="2023-07" db="EMBL/GenBank/DDBJ databases">
        <title>Sorghum-associated microbial communities from plants grown in Nebraska, USA.</title>
        <authorList>
            <person name="Schachtman D."/>
        </authorList>
    </citation>
    <scope>NUCLEOTIDE SEQUENCE [LARGE SCALE GENOMIC DNA]</scope>
    <source>
        <strain evidence="1 2">3773</strain>
    </source>
</reference>
<keyword evidence="2" id="KW-1185">Reference proteome</keyword>
<dbReference type="EMBL" id="JAVDVI010000017">
    <property type="protein sequence ID" value="MDR6969259.1"/>
    <property type="molecule type" value="Genomic_DNA"/>
</dbReference>
<dbReference type="RefSeq" id="WP_310028118.1">
    <property type="nucleotide sequence ID" value="NZ_JAVDVI010000017.1"/>
</dbReference>
<organism evidence="1 2">
    <name type="scientific">Flavobacterium arsenatis</name>
    <dbReference type="NCBI Taxonomy" id="1484332"/>
    <lineage>
        <taxon>Bacteria</taxon>
        <taxon>Pseudomonadati</taxon>
        <taxon>Bacteroidota</taxon>
        <taxon>Flavobacteriia</taxon>
        <taxon>Flavobacteriales</taxon>
        <taxon>Flavobacteriaceae</taxon>
        <taxon>Flavobacterium</taxon>
    </lineage>
</organism>
<comment type="caution">
    <text evidence="1">The sequence shown here is derived from an EMBL/GenBank/DDBJ whole genome shotgun (WGS) entry which is preliminary data.</text>
</comment>
<gene>
    <name evidence="1" type="ORF">J2X31_003286</name>
</gene>
<protein>
    <submittedName>
        <fullName evidence="1">Uncharacterized protein</fullName>
    </submittedName>
</protein>
<accession>A0ABU1TTP2</accession>
<evidence type="ECO:0000313" key="2">
    <source>
        <dbReference type="Proteomes" id="UP001255185"/>
    </source>
</evidence>
<evidence type="ECO:0000313" key="1">
    <source>
        <dbReference type="EMBL" id="MDR6969259.1"/>
    </source>
</evidence>
<sequence>MISQQVYTLLFRAKILTTASAMPLARAYKVEQEKQKTTTFPL</sequence>
<dbReference type="Proteomes" id="UP001255185">
    <property type="component" value="Unassembled WGS sequence"/>
</dbReference>
<proteinExistence type="predicted"/>